<dbReference type="Gene3D" id="2.160.20.20">
    <property type="match status" value="1"/>
</dbReference>
<dbReference type="NCBIfam" id="TIGR02601">
    <property type="entry name" value="autotrns_rpt"/>
    <property type="match status" value="4"/>
</dbReference>
<proteinExistence type="predicted"/>
<evidence type="ECO:0000256" key="3">
    <source>
        <dbReference type="SAM" id="SignalP"/>
    </source>
</evidence>
<dbReference type="PROSITE" id="PS51208">
    <property type="entry name" value="AUTOTRANSPORTER"/>
    <property type="match status" value="1"/>
</dbReference>
<reference evidence="5 6" key="1">
    <citation type="submission" date="2020-08" db="EMBL/GenBank/DDBJ databases">
        <title>Genomic Encyclopedia of Type Strains, Phase IV (KMG-IV): sequencing the most valuable type-strain genomes for metagenomic binning, comparative biology and taxonomic classification.</title>
        <authorList>
            <person name="Goeker M."/>
        </authorList>
    </citation>
    <scope>NUCLEOTIDE SEQUENCE [LARGE SCALE GENOMIC DNA]</scope>
    <source>
        <strain evidence="5 6">DSM 26944</strain>
    </source>
</reference>
<dbReference type="PANTHER" id="PTHR35037:SF3">
    <property type="entry name" value="C-TERMINAL REGION OF AIDA-LIKE PROTEIN"/>
    <property type="match status" value="1"/>
</dbReference>
<dbReference type="InterPro" id="IPR036709">
    <property type="entry name" value="Autotransporte_beta_dom_sf"/>
</dbReference>
<dbReference type="InterPro" id="IPR051551">
    <property type="entry name" value="Autotransporter_adhesion"/>
</dbReference>
<gene>
    <name evidence="5" type="ORF">FHS76_004274</name>
</gene>
<keyword evidence="1 3" id="KW-0732">Signal</keyword>
<feature type="chain" id="PRO_5031184604" evidence="3">
    <location>
        <begin position="27"/>
        <end position="2011"/>
    </location>
</feature>
<keyword evidence="6" id="KW-1185">Reference proteome</keyword>
<dbReference type="NCBIfam" id="TIGR01414">
    <property type="entry name" value="autotrans_barl"/>
    <property type="match status" value="1"/>
</dbReference>
<feature type="domain" description="Autotransporter" evidence="4">
    <location>
        <begin position="1734"/>
        <end position="2011"/>
    </location>
</feature>
<dbReference type="Pfam" id="PF12951">
    <property type="entry name" value="PATR"/>
    <property type="match status" value="6"/>
</dbReference>
<dbReference type="SUPFAM" id="SSF51126">
    <property type="entry name" value="Pectin lyase-like"/>
    <property type="match status" value="4"/>
</dbReference>
<dbReference type="Proteomes" id="UP000555546">
    <property type="component" value="Unassembled WGS sequence"/>
</dbReference>
<feature type="signal peptide" evidence="3">
    <location>
        <begin position="1"/>
        <end position="26"/>
    </location>
</feature>
<dbReference type="InterPro" id="IPR012332">
    <property type="entry name" value="Autotransporter_pectin_lyase_C"/>
</dbReference>
<evidence type="ECO:0000256" key="1">
    <source>
        <dbReference type="ARBA" id="ARBA00022729"/>
    </source>
</evidence>
<dbReference type="InterPro" id="IPR011050">
    <property type="entry name" value="Pectin_lyase_fold/virulence"/>
</dbReference>
<evidence type="ECO:0000313" key="6">
    <source>
        <dbReference type="Proteomes" id="UP000555546"/>
    </source>
</evidence>
<dbReference type="PANTHER" id="PTHR35037">
    <property type="entry name" value="C-TERMINAL REGION OF AIDA-LIKE PROTEIN"/>
    <property type="match status" value="1"/>
</dbReference>
<dbReference type="InterPro" id="IPR030895">
    <property type="entry name" value="T5SS_PEPC_rpt"/>
</dbReference>
<dbReference type="InterPro" id="IPR013425">
    <property type="entry name" value="Autotrns_rpt"/>
</dbReference>
<name>A0A7W9B181_9HYPH</name>
<dbReference type="SUPFAM" id="SSF103515">
    <property type="entry name" value="Autotransporter"/>
    <property type="match status" value="1"/>
</dbReference>
<dbReference type="NCBIfam" id="TIGR04393">
    <property type="entry name" value="rpt_T5SS_PEPC"/>
    <property type="match status" value="3"/>
</dbReference>
<sequence>MQVISARNRRSSARMLVLLCSTALTGAMVLAVAPMTTANAQALYGATGGQPSPNSGVGGSVAEDGHDGYTDPDTNGGSGGAAGTAANRDGGHGGDGDTAGGGGGGYSPVINGNISADSTGGHGGDGGRATIGFVVGGGGGGAGGDGARNDEATPDIHIQATVRGGNGGHGGGSLTGSGASGGGGAGFVLENSGTVTLDTGARALGGNGGGGVYGGGGGAGIVLDKGGALNAQTGTTITGGSAGDYGTGGAGVISGAGANLANSGEITGGAGGQVAPGGAGISIASGGSVLNDGTIRGGTGGAGGSSGYSGLTGGTGSGGAPGFQSNVPILGDGGVGIVGANLVVMNAGTIAGGTGFNGQANAITFTGGDNSLFLRNGSTIIGSVVVENGATGRLGLGDYEDPDSPFDVSKIVDTATPGATDEFVGFTSFIKNGPNTVTLTGTGAQNWDIEQGTLAGDTNSLGGNVTFTGAGRTAGVTFDQGFDGTYAGTIARSDGVDGGSFTKQGAGTLRLTGSADLGTGLATVSEGTLDVAGALKSSKGVIDYTGSDPGAAAAVEVDGAGATWTNAADIVVGNNGVGSLEISNGGTVTSNEAGIGVGAGSSGAVTVTGQGSTWNYGGLFFVGSDGAGSLLVADGAQLVGNNSLGGVLGFGANSTGTVKVSGVGSSWSDNLVIVGGEGDGDLTVSDGGTVKATGGAVALAAAAGSTGTLNIGAGAGQDAVAAGMVDATAVQFGDGDGTVVFNHTGTDYVFAASLQKWPDGTGAGTHSIDHLAGNTRLTGDSSTFDGTTTVSGGKLSVSGALGGIVNVEADGTLGGTGTVGTTESTTTIADGGHIAPGNSVGTLTVAGNLALSSGSILDYELGSPGASAGAPGTSDRIDVAGDLTLDGTLNLAQSGNAGDGAAGLGYYRVMTYGGTLTDNGLDIGTTPVSGNYEIQAGAGNIDLFIAASGDDTLQHWQGGDGTWDAANEQWLNQGSPDPVAWAGNHAVFKNEPGGFNGGTISVAGTQSFKGLQFVDNGFRLEGPGMLDVDGSDRADGNAEIRVLANATAHIATTIAGTGGISKTEGGTLVLSGNNTYQGGTRVFGGTLSVSSDANLGAASGALTLDGGTLQVTGATYRTTARDIVLDDNGGGFDIADPDNVFTVSRGITGSGSLTKTGAGLLRLASASTYGGGTTVSQGALVAMVTGSLGAGPVIVHGNGNGAELHFAGSANSDGLAIKVAGLGSAVIFRDNASAGTATIDNDGRVFWHDTASAGSATIDSSGGLSFNGGSTAGASKITLAGSGRLEFHGTASAGSATIANNGGVSFRGNNSADGATIVNNGGGRVDISALTSNGVGIGSLSGDGAVYLGAKALTLGGLNNDDTISGPLMDGGTSGGTGGSLVKTGSGTLTLTGFNSYTGGTTVDAGTLQIGDGGTHGSILGSVNIASASTIIFNRSDNIAFAGALSGSGRVIKAGAGALAYDGDGSDFAGMTNVNAGALIVGSSADHAGAVLGGSFNVGDSGTLGGHGTVGSGAGSMVTIASGGTIAPGNSIGALTVKGDITFEAGSTYEAEISPASASDLIDASGKAIIEGGTVYAEKVAGVYTPDSRWTIVAANGGVTGTFDTLDQNMPFVDLALAYDANHVYIDAARNNVAFCDVARTFNQCSTGNGLESTGAGNPVYDAVAALPDEEIARYALDQLSGEVYASAKSALIDDSHFVRDAVSRRIRSAFGDTTAPDMLLLGYGPDGVRPVTADSTGVVGWGYAFGAWSSYDGDGNAAGMDTTTGGFLTGLDGEVAGNVRLGLLAGYSRTTFHVDDRSSSGDSDNWHLGLYGGGKWNALRLSGGLAYTWHDIAASRSVAFPGFADSLNSNYRASTFQIFGEAGYRIDTANGLSFEPFANLAYVSLHTNGFSEEGGEAALRVNGDTTDTTFTTLGAHFSSAFDLGGMKANAHGTLGWRHAFDDATPTSRQAFASSDAFTVAGVPIARDTALIEAGLDVDLTKSATLGVAYQGQFGDGAMQNGFKANLDWKF</sequence>
<dbReference type="GO" id="GO:0019867">
    <property type="term" value="C:outer membrane"/>
    <property type="evidence" value="ECO:0007669"/>
    <property type="project" value="InterPro"/>
</dbReference>
<accession>A0A7W9B181</accession>
<dbReference type="InterPro" id="IPR005546">
    <property type="entry name" value="Autotransporte_beta"/>
</dbReference>
<dbReference type="SMART" id="SM00869">
    <property type="entry name" value="Autotransporter"/>
    <property type="match status" value="1"/>
</dbReference>
<comment type="caution">
    <text evidence="5">The sequence shown here is derived from an EMBL/GenBank/DDBJ whole genome shotgun (WGS) entry which is preliminary data.</text>
</comment>
<dbReference type="EMBL" id="JACIJG010000028">
    <property type="protein sequence ID" value="MBB5704357.1"/>
    <property type="molecule type" value="Genomic_DNA"/>
</dbReference>
<feature type="compositionally biased region" description="Gly residues" evidence="2">
    <location>
        <begin position="96"/>
        <end position="105"/>
    </location>
</feature>
<dbReference type="InterPro" id="IPR006315">
    <property type="entry name" value="OM_autotransptr_brl_dom"/>
</dbReference>
<organism evidence="5 6">
    <name type="scientific">Brucella daejeonensis</name>
    <dbReference type="NCBI Taxonomy" id="659015"/>
    <lineage>
        <taxon>Bacteria</taxon>
        <taxon>Pseudomonadati</taxon>
        <taxon>Pseudomonadota</taxon>
        <taxon>Alphaproteobacteria</taxon>
        <taxon>Hyphomicrobiales</taxon>
        <taxon>Brucellaceae</taxon>
        <taxon>Brucella/Ochrobactrum group</taxon>
        <taxon>Brucella</taxon>
    </lineage>
</organism>
<protein>
    <submittedName>
        <fullName evidence="5">Outer membrane autotransporter protein</fullName>
    </submittedName>
</protein>
<dbReference type="Pfam" id="PF03797">
    <property type="entry name" value="Autotransporter"/>
    <property type="match status" value="1"/>
</dbReference>
<dbReference type="RefSeq" id="WP_183657678.1">
    <property type="nucleotide sequence ID" value="NZ_JACIJG010000028.1"/>
</dbReference>
<dbReference type="Gene3D" id="2.40.128.130">
    <property type="entry name" value="Autotransporter beta-domain"/>
    <property type="match status" value="1"/>
</dbReference>
<evidence type="ECO:0000256" key="2">
    <source>
        <dbReference type="SAM" id="MobiDB-lite"/>
    </source>
</evidence>
<evidence type="ECO:0000259" key="4">
    <source>
        <dbReference type="PROSITE" id="PS51208"/>
    </source>
</evidence>
<evidence type="ECO:0000313" key="5">
    <source>
        <dbReference type="EMBL" id="MBB5704357.1"/>
    </source>
</evidence>
<feature type="region of interest" description="Disordered" evidence="2">
    <location>
        <begin position="49"/>
        <end position="105"/>
    </location>
</feature>